<dbReference type="PANTHER" id="PTHR23514">
    <property type="entry name" value="BYPASS OF STOP CODON PROTEIN 6"/>
    <property type="match status" value="1"/>
</dbReference>
<dbReference type="InterPro" id="IPR051788">
    <property type="entry name" value="MFS_Transporter"/>
</dbReference>
<feature type="transmembrane region" description="Helical" evidence="6">
    <location>
        <begin position="259"/>
        <end position="284"/>
    </location>
</feature>
<evidence type="ECO:0000256" key="4">
    <source>
        <dbReference type="ARBA" id="ARBA00023136"/>
    </source>
</evidence>
<evidence type="ECO:0000256" key="1">
    <source>
        <dbReference type="ARBA" id="ARBA00004651"/>
    </source>
</evidence>
<evidence type="ECO:0000313" key="8">
    <source>
        <dbReference type="EMBL" id="CAA9433809.1"/>
    </source>
</evidence>
<feature type="transmembrane region" description="Helical" evidence="6">
    <location>
        <begin position="157"/>
        <end position="176"/>
    </location>
</feature>
<evidence type="ECO:0000259" key="7">
    <source>
        <dbReference type="PROSITE" id="PS50850"/>
    </source>
</evidence>
<feature type="transmembrane region" description="Helical" evidence="6">
    <location>
        <begin position="115"/>
        <end position="136"/>
    </location>
</feature>
<dbReference type="GO" id="GO:0005886">
    <property type="term" value="C:plasma membrane"/>
    <property type="evidence" value="ECO:0007669"/>
    <property type="project" value="UniProtKB-SubCell"/>
</dbReference>
<evidence type="ECO:0000256" key="3">
    <source>
        <dbReference type="ARBA" id="ARBA00022989"/>
    </source>
</evidence>
<dbReference type="Gene3D" id="1.20.1250.20">
    <property type="entry name" value="MFS general substrate transporter like domains"/>
    <property type="match status" value="2"/>
</dbReference>
<feature type="transmembrane region" description="Helical" evidence="6">
    <location>
        <begin position="230"/>
        <end position="247"/>
    </location>
</feature>
<accession>A0A6J4Q3S6</accession>
<dbReference type="InterPro" id="IPR036259">
    <property type="entry name" value="MFS_trans_sf"/>
</dbReference>
<keyword evidence="2 6" id="KW-0812">Transmembrane</keyword>
<feature type="transmembrane region" description="Helical" evidence="6">
    <location>
        <begin position="324"/>
        <end position="343"/>
    </location>
</feature>
<feature type="region of interest" description="Disordered" evidence="5">
    <location>
        <begin position="1"/>
        <end position="20"/>
    </location>
</feature>
<gene>
    <name evidence="8" type="ORF">AVDCRST_MAG35-2777</name>
</gene>
<feature type="transmembrane region" description="Helical" evidence="6">
    <location>
        <begin position="350"/>
        <end position="371"/>
    </location>
</feature>
<dbReference type="Pfam" id="PF07690">
    <property type="entry name" value="MFS_1"/>
    <property type="match status" value="1"/>
</dbReference>
<comment type="subcellular location">
    <subcellularLocation>
        <location evidence="1">Cell membrane</location>
        <topology evidence="1">Multi-pass membrane protein</topology>
    </subcellularLocation>
</comment>
<sequence>MPASPPGPSTRPAEGPRAAGVSTDTAKVAVSVVFTTNGFALASWLARVPEIQELLELTPGRLGLLLLCLSVGAVSALPLSGVVVRRLGPARTVAVGGLAAGAAVVTAGLGAQTLALAAVAGAALLVFGAASGFWDVAMNVEGTEVEQRLGRTIMPRFHAAFSLGTVLGAVGGFAASAAGLSVAVHLAVVGVLVAVVTLAAATRFLPVDAGAVGAAEEHGSALLAWRERRTVLLGLLVLCAAFTEGVANDWLAVGLRDGYGVSGTVGVLGFALFVTAMTAGRLAGGPVLDRVGRVPVLVACFAMVIAGSLVVVFSPVLWLAMVGALVWGVGASLGFPLGISAAADGGNAEARVSVVATIGYTAFLAGPPLLGFLGDQIGVHTALLVVAVVSVPGLLLARAARQPAGAEPARPADGARAAA</sequence>
<reference evidence="8" key="1">
    <citation type="submission" date="2020-02" db="EMBL/GenBank/DDBJ databases">
        <authorList>
            <person name="Meier V. D."/>
        </authorList>
    </citation>
    <scope>NUCLEOTIDE SEQUENCE</scope>
    <source>
        <strain evidence="8">AVDCRST_MAG35</strain>
    </source>
</reference>
<evidence type="ECO:0000256" key="6">
    <source>
        <dbReference type="SAM" id="Phobius"/>
    </source>
</evidence>
<feature type="transmembrane region" description="Helical" evidence="6">
    <location>
        <begin position="296"/>
        <end position="318"/>
    </location>
</feature>
<feature type="transmembrane region" description="Helical" evidence="6">
    <location>
        <begin position="377"/>
        <end position="397"/>
    </location>
</feature>
<keyword evidence="4 6" id="KW-0472">Membrane</keyword>
<dbReference type="SUPFAM" id="SSF103473">
    <property type="entry name" value="MFS general substrate transporter"/>
    <property type="match status" value="1"/>
</dbReference>
<proteinExistence type="predicted"/>
<feature type="transmembrane region" description="Helical" evidence="6">
    <location>
        <begin position="182"/>
        <end position="201"/>
    </location>
</feature>
<dbReference type="InterPro" id="IPR020846">
    <property type="entry name" value="MFS_dom"/>
</dbReference>
<name>A0A6J4Q3S6_9ACTN</name>
<evidence type="ECO:0000256" key="5">
    <source>
        <dbReference type="SAM" id="MobiDB-lite"/>
    </source>
</evidence>
<dbReference type="InterPro" id="IPR011701">
    <property type="entry name" value="MFS"/>
</dbReference>
<dbReference type="PROSITE" id="PS50850">
    <property type="entry name" value="MFS"/>
    <property type="match status" value="1"/>
</dbReference>
<dbReference type="AlphaFoldDB" id="A0A6J4Q3S6"/>
<feature type="transmembrane region" description="Helical" evidence="6">
    <location>
        <begin position="91"/>
        <end position="109"/>
    </location>
</feature>
<organism evidence="8">
    <name type="scientific">uncultured Quadrisphaera sp</name>
    <dbReference type="NCBI Taxonomy" id="904978"/>
    <lineage>
        <taxon>Bacteria</taxon>
        <taxon>Bacillati</taxon>
        <taxon>Actinomycetota</taxon>
        <taxon>Actinomycetes</taxon>
        <taxon>Kineosporiales</taxon>
        <taxon>Kineosporiaceae</taxon>
        <taxon>Quadrisphaera</taxon>
        <taxon>environmental samples</taxon>
    </lineage>
</organism>
<dbReference type="EMBL" id="CADCUY010000547">
    <property type="protein sequence ID" value="CAA9433809.1"/>
    <property type="molecule type" value="Genomic_DNA"/>
</dbReference>
<feature type="domain" description="Major facilitator superfamily (MFS) profile" evidence="7">
    <location>
        <begin position="229"/>
        <end position="419"/>
    </location>
</feature>
<evidence type="ECO:0000256" key="2">
    <source>
        <dbReference type="ARBA" id="ARBA00022692"/>
    </source>
</evidence>
<keyword evidence="3 6" id="KW-1133">Transmembrane helix</keyword>
<protein>
    <submittedName>
        <fullName evidence="8">Uncharacterized MFS-type transporter</fullName>
    </submittedName>
</protein>
<dbReference type="CDD" id="cd17393">
    <property type="entry name" value="MFS_MosC_like"/>
    <property type="match status" value="1"/>
</dbReference>
<dbReference type="GO" id="GO:0022857">
    <property type="term" value="F:transmembrane transporter activity"/>
    <property type="evidence" value="ECO:0007669"/>
    <property type="project" value="InterPro"/>
</dbReference>
<feature type="transmembrane region" description="Helical" evidence="6">
    <location>
        <begin position="62"/>
        <end position="84"/>
    </location>
</feature>
<dbReference type="PANTHER" id="PTHR23514:SF13">
    <property type="entry name" value="INNER MEMBRANE PROTEIN YBJJ"/>
    <property type="match status" value="1"/>
</dbReference>